<dbReference type="PANTHER" id="PTHR30426">
    <property type="entry name" value="4-HYDROXY-3-METHYLBUT-2-ENYL DIPHOSPHATE REDUCTASE"/>
    <property type="match status" value="1"/>
</dbReference>
<evidence type="ECO:0000256" key="6">
    <source>
        <dbReference type="SAM" id="MobiDB-lite"/>
    </source>
</evidence>
<keyword evidence="8" id="KW-1185">Reference proteome</keyword>
<keyword evidence="2" id="KW-0004">4Fe-4S</keyword>
<accession>A0A2P4UDK2</accession>
<keyword evidence="3" id="KW-0479">Metal-binding</keyword>
<dbReference type="GO" id="GO:0046872">
    <property type="term" value="F:metal ion binding"/>
    <property type="evidence" value="ECO:0007669"/>
    <property type="project" value="UniProtKB-KW"/>
</dbReference>
<keyword evidence="4" id="KW-0408">Iron</keyword>
<evidence type="ECO:0000256" key="3">
    <source>
        <dbReference type="ARBA" id="ARBA00022723"/>
    </source>
</evidence>
<organism evidence="7 8">
    <name type="scientific">Actinomadura rubteroloni</name>
    <dbReference type="NCBI Taxonomy" id="1926885"/>
    <lineage>
        <taxon>Bacteria</taxon>
        <taxon>Bacillati</taxon>
        <taxon>Actinomycetota</taxon>
        <taxon>Actinomycetes</taxon>
        <taxon>Streptosporangiales</taxon>
        <taxon>Thermomonosporaceae</taxon>
        <taxon>Actinomadura</taxon>
    </lineage>
</organism>
<comment type="cofactor">
    <cofactor evidence="1">
        <name>[4Fe-4S] cluster</name>
        <dbReference type="ChEBI" id="CHEBI:49883"/>
    </cofactor>
</comment>
<evidence type="ECO:0000256" key="5">
    <source>
        <dbReference type="ARBA" id="ARBA00023014"/>
    </source>
</evidence>
<dbReference type="GO" id="GO:0050992">
    <property type="term" value="P:dimethylallyl diphosphate biosynthetic process"/>
    <property type="evidence" value="ECO:0007669"/>
    <property type="project" value="InterPro"/>
</dbReference>
<dbReference type="Gene3D" id="3.40.1010.20">
    <property type="entry name" value="4-hydroxy-3-methylbut-2-enyl diphosphate reductase, catalytic domain"/>
    <property type="match status" value="2"/>
</dbReference>
<dbReference type="Proteomes" id="UP000242367">
    <property type="component" value="Unassembled WGS sequence"/>
</dbReference>
<protein>
    <submittedName>
        <fullName evidence="7">4-hydroxy-3-methylbut-2-enyl diphosphate reductase</fullName>
        <ecNumber evidence="7">1.17.7.4</ecNumber>
    </submittedName>
</protein>
<keyword evidence="5" id="KW-0411">Iron-sulfur</keyword>
<sequence>MKLTLQRRQVRVPEGRIGHVLVLPWFIDPERGPVRCDAAPLLAEWLSASLSRAAGNVHGVELRAVPGAGEIGAGPSAAGVMSSVSWVGRDGGVGGFALVTHRDDGVASAAATAAMRRWTELLRSRRLLVTDMPALCRGGRRAVRMVDGMAREATRPDGGRLFVVGRPVTGAPWPTAWRQAGVVCVDDLDAVPDGAPVVFPAHGVPPSIRAEAARRPLRVIDGTCPLVTAVQADAAAYAARGDHVVVIGDRSHASLPVLTACAGPAAEVVHGVADVPAAVARTQDAVSFVIDPGMAVEDALPIVTALRDHVPQLAGHHFDVLCDAASDRAQTIASVSSGSELTFVLAADERDPDAQVALRSAATRPPAGFPAVRVVTRLADLEAEPLAGATAIGLVVTQSAPAGLREQVVAALAGLGPLTCRRRTVDTTPLPVRAAGPIEDAPAGDRGTGGTVAERPDSLV</sequence>
<dbReference type="EMBL" id="MTBP01000004">
    <property type="protein sequence ID" value="POM23106.1"/>
    <property type="molecule type" value="Genomic_DNA"/>
</dbReference>
<dbReference type="EC" id="1.17.7.4" evidence="7"/>
<dbReference type="AlphaFoldDB" id="A0A2P4UDK2"/>
<keyword evidence="7" id="KW-0560">Oxidoreductase</keyword>
<gene>
    <name evidence="7" type="primary">ispH_2</name>
    <name evidence="7" type="ORF">BTM25_53120</name>
</gene>
<dbReference type="GO" id="GO:0051539">
    <property type="term" value="F:4 iron, 4 sulfur cluster binding"/>
    <property type="evidence" value="ECO:0007669"/>
    <property type="project" value="UniProtKB-KW"/>
</dbReference>
<feature type="region of interest" description="Disordered" evidence="6">
    <location>
        <begin position="429"/>
        <end position="460"/>
    </location>
</feature>
<dbReference type="Gene3D" id="3.40.50.11270">
    <property type="match status" value="1"/>
</dbReference>
<evidence type="ECO:0000313" key="7">
    <source>
        <dbReference type="EMBL" id="POM23106.1"/>
    </source>
</evidence>
<proteinExistence type="predicted"/>
<dbReference type="InterPro" id="IPR003451">
    <property type="entry name" value="LytB/IspH"/>
</dbReference>
<dbReference type="Pfam" id="PF02401">
    <property type="entry name" value="LYTB"/>
    <property type="match status" value="1"/>
</dbReference>
<dbReference type="GO" id="GO:0019288">
    <property type="term" value="P:isopentenyl diphosphate biosynthetic process, methylerythritol 4-phosphate pathway"/>
    <property type="evidence" value="ECO:0007669"/>
    <property type="project" value="InterPro"/>
</dbReference>
<comment type="caution">
    <text evidence="7">The sequence shown here is derived from an EMBL/GenBank/DDBJ whole genome shotgun (WGS) entry which is preliminary data.</text>
</comment>
<evidence type="ECO:0000313" key="8">
    <source>
        <dbReference type="Proteomes" id="UP000242367"/>
    </source>
</evidence>
<reference evidence="7 8" key="1">
    <citation type="journal article" date="2017" name="Chemistry">
        <title>Isolation, Biosynthesis and Chemical Modifications of Rubterolones A-F: Rare Tropolone Alkaloids from Actinomadura sp. 5-2.</title>
        <authorList>
            <person name="Guo H."/>
            <person name="Benndorf R."/>
            <person name="Leichnitz D."/>
            <person name="Klassen J.L."/>
            <person name="Vollmers J."/>
            <person name="Gorls H."/>
            <person name="Steinacker M."/>
            <person name="Weigel C."/>
            <person name="Dahse H.M."/>
            <person name="Kaster A.K."/>
            <person name="de Beer Z.W."/>
            <person name="Poulsen M."/>
            <person name="Beemelmanns C."/>
        </authorList>
    </citation>
    <scope>NUCLEOTIDE SEQUENCE [LARGE SCALE GENOMIC DNA]</scope>
    <source>
        <strain evidence="7 8">5-2</strain>
    </source>
</reference>
<name>A0A2P4UDK2_9ACTN</name>
<evidence type="ECO:0000256" key="4">
    <source>
        <dbReference type="ARBA" id="ARBA00023004"/>
    </source>
</evidence>
<dbReference type="GO" id="GO:0051745">
    <property type="term" value="F:4-hydroxy-3-methylbut-2-enyl diphosphate reductase activity"/>
    <property type="evidence" value="ECO:0007669"/>
    <property type="project" value="UniProtKB-EC"/>
</dbReference>
<evidence type="ECO:0000256" key="1">
    <source>
        <dbReference type="ARBA" id="ARBA00001966"/>
    </source>
</evidence>
<dbReference type="PANTHER" id="PTHR30426:SF0">
    <property type="entry name" value="4-HYDROXY-3-METHYLBUT-2-ENYL DIPHOSPHATE REDUCTASE"/>
    <property type="match status" value="1"/>
</dbReference>
<evidence type="ECO:0000256" key="2">
    <source>
        <dbReference type="ARBA" id="ARBA00022485"/>
    </source>
</evidence>